<comment type="caution">
    <text evidence="1">The sequence shown here is derived from an EMBL/GenBank/DDBJ whole genome shotgun (WGS) entry which is preliminary data.</text>
</comment>
<reference evidence="1" key="1">
    <citation type="journal article" date="2015" name="Nature">
        <title>Complex archaea that bridge the gap between prokaryotes and eukaryotes.</title>
        <authorList>
            <person name="Spang A."/>
            <person name="Saw J.H."/>
            <person name="Jorgensen S.L."/>
            <person name="Zaremba-Niedzwiedzka K."/>
            <person name="Martijn J."/>
            <person name="Lind A.E."/>
            <person name="van Eijk R."/>
            <person name="Schleper C."/>
            <person name="Guy L."/>
            <person name="Ettema T.J."/>
        </authorList>
    </citation>
    <scope>NUCLEOTIDE SEQUENCE</scope>
</reference>
<dbReference type="AlphaFoldDB" id="A0A0F8XN40"/>
<dbReference type="EMBL" id="LAZR01058191">
    <property type="protein sequence ID" value="KKK70437.1"/>
    <property type="molecule type" value="Genomic_DNA"/>
</dbReference>
<proteinExistence type="predicted"/>
<organism evidence="1">
    <name type="scientific">marine sediment metagenome</name>
    <dbReference type="NCBI Taxonomy" id="412755"/>
    <lineage>
        <taxon>unclassified sequences</taxon>
        <taxon>metagenomes</taxon>
        <taxon>ecological metagenomes</taxon>
    </lineage>
</organism>
<name>A0A0F8XN40_9ZZZZ</name>
<sequence length="95" mass="10691">MIITREDIINRARSRYIKTGVTRNISVAVEKYLKNDATPDEISTYASGSNNINLIRTLLKTKRPDCSKCAAPMKLNLNVLDLEGRLYPTAFECAQ</sequence>
<accession>A0A0F8XN40</accession>
<protein>
    <submittedName>
        <fullName evidence="1">Uncharacterized protein</fullName>
    </submittedName>
</protein>
<evidence type="ECO:0000313" key="1">
    <source>
        <dbReference type="EMBL" id="KKK70437.1"/>
    </source>
</evidence>
<gene>
    <name evidence="1" type="ORF">LCGC14_2923980</name>
</gene>
<feature type="non-terminal residue" evidence="1">
    <location>
        <position position="95"/>
    </location>
</feature>